<dbReference type="CDD" id="cd14785">
    <property type="entry name" value="V-ATPase_C"/>
    <property type="match status" value="1"/>
</dbReference>
<proteinExistence type="inferred from homology"/>
<dbReference type="Gene3D" id="3.30.70.100">
    <property type="match status" value="1"/>
</dbReference>
<keyword evidence="4 5" id="KW-0406">Ion transport</keyword>
<dbReference type="Gene3D" id="3.30.70.1180">
    <property type="entry name" value="Vacuolar atp synthase subunit c, domain 1"/>
    <property type="match status" value="1"/>
</dbReference>
<keyword evidence="3 5" id="KW-0375">Hydrogen ion transport</keyword>
<evidence type="ECO:0000313" key="7">
    <source>
        <dbReference type="Proteomes" id="UP001610728"/>
    </source>
</evidence>
<dbReference type="Proteomes" id="UP001610728">
    <property type="component" value="Unassembled WGS sequence"/>
</dbReference>
<comment type="similarity">
    <text evidence="1 5">Belongs to the V-ATPase C subunit family.</text>
</comment>
<evidence type="ECO:0000256" key="1">
    <source>
        <dbReference type="ARBA" id="ARBA00006138"/>
    </source>
</evidence>
<comment type="function">
    <text evidence="5">Subunit of the V1 complex of vacuolar(H+)-ATPase (V-ATPase), a multisubunit enzyme composed of a peripheral complex (V1) that hydrolyzes ATP and a membrane integral complex (V0) that translocates protons. V-ATPase is responsible for acidifying and maintaining the pH of intracellular compartments and in some cell types, is targeted to the plasma membrane, where it is responsible for acidifying the extracellular environment. Subunit C is necessary for the assembly of the catalytic sector of the enzyme and is likely to have a specific function in its catalytic activity.</text>
</comment>
<evidence type="ECO:0000313" key="6">
    <source>
        <dbReference type="EMBL" id="KAL2889733.1"/>
    </source>
</evidence>
<keyword evidence="2 5" id="KW-0813">Transport</keyword>
<accession>A0ABR4MN71</accession>
<sequence length="399" mass="44934">MSVYSMLSLPIGAFDSSEYQDPLALLQSLLGDAGTVLPFPIPSFKIGTLDALVQQADELTKLDSACQSVAAKVADSLKNILDGDEDKIAQQKTVNDKPTDQYISSFSWNKARYRADKPISELVDMLQKLMQIPRQELATTDNDIKSKFQQYNSVKTNLAALQRRQTGNLSTKSLTSIVDPSLLIHESEYLETHLIAVPTIGKKEFLTTYETLAPMVVPRSSTQVAEDEEFTLYAVVTFKKHSSEFLHKCREQKWTPRQYKFTEGGREGEQKELERVSREERKVWGEALRMGRSGWSESVMVWMHVMTLRVFVEAVLRYGLPLDYVSAIVKTKAAKTTKKLRTVLDQKYSYLAGNAMARDKKGKVTKDDAQLTSDMAAAGFGSGEGNEYTAYVYYEFDFP</sequence>
<dbReference type="PANTHER" id="PTHR10137">
    <property type="entry name" value="V-TYPE PROTON ATPASE SUBUNIT C"/>
    <property type="match status" value="1"/>
</dbReference>
<comment type="caution">
    <text evidence="6">The sequence shown here is derived from an EMBL/GenBank/DDBJ whole genome shotgun (WGS) entry which is preliminary data.</text>
</comment>
<evidence type="ECO:0000256" key="4">
    <source>
        <dbReference type="ARBA" id="ARBA00023065"/>
    </source>
</evidence>
<dbReference type="GeneID" id="98115908"/>
<protein>
    <recommendedName>
        <fullName evidence="5">V-type proton ATPase subunit C</fullName>
    </recommendedName>
</protein>
<dbReference type="EMBL" id="JABSNW010000002">
    <property type="protein sequence ID" value="KAL2889733.1"/>
    <property type="molecule type" value="Genomic_DNA"/>
</dbReference>
<name>A0ABR4MN71_9PEZI</name>
<dbReference type="InterPro" id="IPR004907">
    <property type="entry name" value="ATPase_V1-cplx_csu"/>
</dbReference>
<dbReference type="Pfam" id="PF03223">
    <property type="entry name" value="V-ATPase_C"/>
    <property type="match status" value="1"/>
</dbReference>
<dbReference type="RefSeq" id="XP_070860913.1">
    <property type="nucleotide sequence ID" value="XM_071006724.1"/>
</dbReference>
<comment type="subunit">
    <text evidence="5">V-ATPase is a heteromultimeric enzyme composed of a peripheral catalytic V1 complex (components A to H) attached to an integral membrane V0 proton pore complex.</text>
</comment>
<dbReference type="InterPro" id="IPR036132">
    <property type="entry name" value="Vac_ATP_synth_c_sf"/>
</dbReference>
<evidence type="ECO:0000256" key="5">
    <source>
        <dbReference type="RuleBase" id="RU364010"/>
    </source>
</evidence>
<gene>
    <name evidence="6" type="ORF">HOO65_020275</name>
</gene>
<dbReference type="Gene3D" id="1.20.1460.10">
    <property type="entry name" value="subunit c (vma5p) of the yeast v-atpase, domain 2"/>
    <property type="match status" value="1"/>
</dbReference>
<dbReference type="PANTHER" id="PTHR10137:SF0">
    <property type="entry name" value="V-TYPE PROTON ATPASE SUBUNIT C"/>
    <property type="match status" value="1"/>
</dbReference>
<keyword evidence="7" id="KW-1185">Reference proteome</keyword>
<dbReference type="SUPFAM" id="SSF118203">
    <property type="entry name" value="Vacuolar ATP synthase subunit C"/>
    <property type="match status" value="1"/>
</dbReference>
<evidence type="ECO:0000256" key="3">
    <source>
        <dbReference type="ARBA" id="ARBA00022781"/>
    </source>
</evidence>
<organism evidence="6 7">
    <name type="scientific">Ceratocystis lukuohia</name>
    <dbReference type="NCBI Taxonomy" id="2019550"/>
    <lineage>
        <taxon>Eukaryota</taxon>
        <taxon>Fungi</taxon>
        <taxon>Dikarya</taxon>
        <taxon>Ascomycota</taxon>
        <taxon>Pezizomycotina</taxon>
        <taxon>Sordariomycetes</taxon>
        <taxon>Hypocreomycetidae</taxon>
        <taxon>Microascales</taxon>
        <taxon>Ceratocystidaceae</taxon>
        <taxon>Ceratocystis</taxon>
    </lineage>
</organism>
<reference evidence="6 7" key="1">
    <citation type="submission" date="2020-05" db="EMBL/GenBank/DDBJ databases">
        <title>Ceratocystis lukuohia genome.</title>
        <authorList>
            <person name="Harrington T.C."/>
            <person name="Kim K."/>
            <person name="Mayers C.G."/>
        </authorList>
    </citation>
    <scope>NUCLEOTIDE SEQUENCE [LARGE SCALE GENOMIC DNA]</scope>
    <source>
        <strain evidence="6 7">C4212</strain>
    </source>
</reference>
<evidence type="ECO:0000256" key="2">
    <source>
        <dbReference type="ARBA" id="ARBA00022448"/>
    </source>
</evidence>